<evidence type="ECO:0000313" key="3">
    <source>
        <dbReference type="EMBL" id="KAH7144112.1"/>
    </source>
</evidence>
<dbReference type="InterPro" id="IPR036259">
    <property type="entry name" value="MFS_trans_sf"/>
</dbReference>
<evidence type="ECO:0008006" key="5">
    <source>
        <dbReference type="Google" id="ProtNLM"/>
    </source>
</evidence>
<protein>
    <recommendedName>
        <fullName evidence="5">Major facilitator superfamily (MFS) profile domain-containing protein</fullName>
    </recommendedName>
</protein>
<reference evidence="3" key="1">
    <citation type="journal article" date="2021" name="Nat. Commun.">
        <title>Genetic determinants of endophytism in the Arabidopsis root mycobiome.</title>
        <authorList>
            <person name="Mesny F."/>
            <person name="Miyauchi S."/>
            <person name="Thiergart T."/>
            <person name="Pickel B."/>
            <person name="Atanasova L."/>
            <person name="Karlsson M."/>
            <person name="Huettel B."/>
            <person name="Barry K.W."/>
            <person name="Haridas S."/>
            <person name="Chen C."/>
            <person name="Bauer D."/>
            <person name="Andreopoulos W."/>
            <person name="Pangilinan J."/>
            <person name="LaButti K."/>
            <person name="Riley R."/>
            <person name="Lipzen A."/>
            <person name="Clum A."/>
            <person name="Drula E."/>
            <person name="Henrissat B."/>
            <person name="Kohler A."/>
            <person name="Grigoriev I.V."/>
            <person name="Martin F.M."/>
            <person name="Hacquard S."/>
        </authorList>
    </citation>
    <scope>NUCLEOTIDE SEQUENCE</scope>
    <source>
        <strain evidence="3">MPI-CAGE-AT-0021</strain>
    </source>
</reference>
<name>A0A9P9EPS2_9HYPO</name>
<dbReference type="GO" id="GO:0005351">
    <property type="term" value="F:carbohydrate:proton symporter activity"/>
    <property type="evidence" value="ECO:0007669"/>
    <property type="project" value="TreeGrafter"/>
</dbReference>
<keyword evidence="4" id="KW-1185">Reference proteome</keyword>
<dbReference type="PANTHER" id="PTHR48022:SF2">
    <property type="entry name" value="PLASTIDIC GLUCOSE TRANSPORTER 4"/>
    <property type="match status" value="1"/>
</dbReference>
<dbReference type="PANTHER" id="PTHR48022">
    <property type="entry name" value="PLASTIDIC GLUCOSE TRANSPORTER 4"/>
    <property type="match status" value="1"/>
</dbReference>
<dbReference type="EMBL" id="JAGMUU010000010">
    <property type="protein sequence ID" value="KAH7144112.1"/>
    <property type="molecule type" value="Genomic_DNA"/>
</dbReference>
<dbReference type="Gene3D" id="1.20.1250.20">
    <property type="entry name" value="MFS general substrate transporter like domains"/>
    <property type="match status" value="1"/>
</dbReference>
<dbReference type="Proteomes" id="UP000717696">
    <property type="component" value="Unassembled WGS sequence"/>
</dbReference>
<dbReference type="OrthoDB" id="10581217at2759"/>
<accession>A0A9P9EPS2</accession>
<comment type="caution">
    <text evidence="3">The sequence shown here is derived from an EMBL/GenBank/DDBJ whole genome shotgun (WGS) entry which is preliminary data.</text>
</comment>
<feature type="transmembrane region" description="Helical" evidence="2">
    <location>
        <begin position="63"/>
        <end position="82"/>
    </location>
</feature>
<evidence type="ECO:0000313" key="4">
    <source>
        <dbReference type="Proteomes" id="UP000717696"/>
    </source>
</evidence>
<keyword evidence="2" id="KW-0472">Membrane</keyword>
<dbReference type="GO" id="GO:0016020">
    <property type="term" value="C:membrane"/>
    <property type="evidence" value="ECO:0007669"/>
    <property type="project" value="UniProtKB-SubCell"/>
</dbReference>
<comment type="subcellular location">
    <subcellularLocation>
        <location evidence="1">Membrane</location>
        <topology evidence="1">Multi-pass membrane protein</topology>
    </subcellularLocation>
</comment>
<organism evidence="3 4">
    <name type="scientific">Dactylonectria estremocensis</name>
    <dbReference type="NCBI Taxonomy" id="1079267"/>
    <lineage>
        <taxon>Eukaryota</taxon>
        <taxon>Fungi</taxon>
        <taxon>Dikarya</taxon>
        <taxon>Ascomycota</taxon>
        <taxon>Pezizomycotina</taxon>
        <taxon>Sordariomycetes</taxon>
        <taxon>Hypocreomycetidae</taxon>
        <taxon>Hypocreales</taxon>
        <taxon>Nectriaceae</taxon>
        <taxon>Dactylonectria</taxon>
    </lineage>
</organism>
<evidence type="ECO:0000256" key="1">
    <source>
        <dbReference type="ARBA" id="ARBA00004141"/>
    </source>
</evidence>
<keyword evidence="2" id="KW-1133">Transmembrane helix</keyword>
<proteinExistence type="predicted"/>
<dbReference type="InterPro" id="IPR050360">
    <property type="entry name" value="MFS_Sugar_Transporters"/>
</dbReference>
<dbReference type="AlphaFoldDB" id="A0A9P9EPS2"/>
<gene>
    <name evidence="3" type="ORF">B0J13DRAFT_622691</name>
</gene>
<keyword evidence="2" id="KW-0812">Transmembrane</keyword>
<evidence type="ECO:0000256" key="2">
    <source>
        <dbReference type="SAM" id="Phobius"/>
    </source>
</evidence>
<sequence length="156" mass="17423">MATREHNCAVNYQTSYLACFRGVDLRRTLISICIYCIQTLSGNPLRGYSTYFLQQSGLPGTQAFNMTIVGYSLALVGGFFTLNKTAWNWGANTDFFWAGGCLLSVSFIYFCDPETKDCTTAEMDLLFEGHISPRDFANTSVDLVEETGGQDEEKRL</sequence>